<evidence type="ECO:0000256" key="1">
    <source>
        <dbReference type="SAM" id="MobiDB-lite"/>
    </source>
</evidence>
<evidence type="ECO:0000259" key="2">
    <source>
        <dbReference type="SMART" id="SM00333"/>
    </source>
</evidence>
<evidence type="ECO:0000313" key="4">
    <source>
        <dbReference type="Proteomes" id="UP000240830"/>
    </source>
</evidence>
<accession>A0A2H9TPV6</accession>
<feature type="compositionally biased region" description="Basic and acidic residues" evidence="1">
    <location>
        <begin position="119"/>
        <end position="163"/>
    </location>
</feature>
<feature type="region of interest" description="Disordered" evidence="1">
    <location>
        <begin position="119"/>
        <end position="183"/>
    </location>
</feature>
<dbReference type="STRING" id="1246581.A0A2H9TPV6"/>
<dbReference type="SUPFAM" id="SSF63748">
    <property type="entry name" value="Tudor/PWWP/MBT"/>
    <property type="match status" value="1"/>
</dbReference>
<dbReference type="Gene3D" id="2.30.30.140">
    <property type="match status" value="1"/>
</dbReference>
<reference evidence="3 4" key="1">
    <citation type="submission" date="2016-10" db="EMBL/GenBank/DDBJ databases">
        <title>The genome of Paramicrosporidium saccamoebae is the missing link in understanding Cryptomycota and Microsporidia evolution.</title>
        <authorList>
            <person name="Quandt C.A."/>
            <person name="Beaudet D."/>
            <person name="Corsaro D."/>
            <person name="Michel R."/>
            <person name="Corradi N."/>
            <person name="James T."/>
        </authorList>
    </citation>
    <scope>NUCLEOTIDE SEQUENCE [LARGE SCALE GENOMIC DNA]</scope>
    <source>
        <strain evidence="3 4">KSL3</strain>
    </source>
</reference>
<dbReference type="EMBL" id="MTSL01000041">
    <property type="protein sequence ID" value="PJF19787.1"/>
    <property type="molecule type" value="Genomic_DNA"/>
</dbReference>
<dbReference type="AlphaFoldDB" id="A0A2H9TPV6"/>
<gene>
    <name evidence="3" type="ORF">PSACC_00433</name>
</gene>
<organism evidence="3 4">
    <name type="scientific">Paramicrosporidium saccamoebae</name>
    <dbReference type="NCBI Taxonomy" id="1246581"/>
    <lineage>
        <taxon>Eukaryota</taxon>
        <taxon>Fungi</taxon>
        <taxon>Fungi incertae sedis</taxon>
        <taxon>Cryptomycota</taxon>
        <taxon>Cryptomycota incertae sedis</taxon>
        <taxon>Paramicrosporidium</taxon>
    </lineage>
</organism>
<comment type="caution">
    <text evidence="3">The sequence shown here is derived from an EMBL/GenBank/DDBJ whole genome shotgun (WGS) entry which is preliminary data.</text>
</comment>
<evidence type="ECO:0000313" key="3">
    <source>
        <dbReference type="EMBL" id="PJF19787.1"/>
    </source>
</evidence>
<dbReference type="SMART" id="SM00333">
    <property type="entry name" value="TUDOR"/>
    <property type="match status" value="1"/>
</dbReference>
<dbReference type="InterPro" id="IPR002999">
    <property type="entry name" value="Tudor"/>
</dbReference>
<feature type="domain" description="Tudor" evidence="2">
    <location>
        <begin position="60"/>
        <end position="117"/>
    </location>
</feature>
<protein>
    <recommendedName>
        <fullName evidence="2">Tudor domain-containing protein</fullName>
    </recommendedName>
</protein>
<dbReference type="Proteomes" id="UP000240830">
    <property type="component" value="Unassembled WGS sequence"/>
</dbReference>
<keyword evidence="4" id="KW-1185">Reference proteome</keyword>
<proteinExistence type="predicted"/>
<name>A0A2H9TPV6_9FUNG</name>
<sequence length="183" mass="20748">MGSDDVRAYEFQLQQIQNQLQDTPENESLALLEKKLQRLVELTKSRAHKVDNSPTTQRQVTFSPGDVCEAKNKGVWSEATIQSVSNDKQACTVLFADSAETCHCNAGEVRKLHNVKRQLPEANKDLAPKPERPTFDPSKKRTKADHIKKKESEHQHKQDDWKKFSQKMGIGKSSASIVGRPRR</sequence>